<gene>
    <name evidence="1" type="ORF">BTO13_08705</name>
</gene>
<protein>
    <submittedName>
        <fullName evidence="1">Uncharacterized protein</fullName>
    </submittedName>
</protein>
<dbReference type="AlphaFoldDB" id="A0A2S7WD29"/>
<accession>A0A2S7WD29</accession>
<dbReference type="OrthoDB" id="9815802at2"/>
<dbReference type="Proteomes" id="UP000237608">
    <property type="component" value="Unassembled WGS sequence"/>
</dbReference>
<proteinExistence type="predicted"/>
<name>A0A2S7WD29_9FLAO</name>
<evidence type="ECO:0000313" key="1">
    <source>
        <dbReference type="EMBL" id="PQJ75316.1"/>
    </source>
</evidence>
<keyword evidence="2" id="KW-1185">Reference proteome</keyword>
<evidence type="ECO:0000313" key="2">
    <source>
        <dbReference type="Proteomes" id="UP000237608"/>
    </source>
</evidence>
<sequence length="1125" mass="129836">MFQKGFIFIVLLLGFSIQSQTISSEFKTKTLEIKNDTIQLDSVPINPQKFKLFDALKNEIPTLEYSIDFNKAKVIINSKKYPKITVEYFVFPEFLTKIYTPFDESRILPNSTNEGVLYSLTTNKKQSEITLFEGLQTRGFITRGITSGNNQNAVTNASLDLEISGKLSENTSLRAKIFDTNIPIQQNGYSQNLTDFDRIFIEMYSKNWRVKAGNIALENTESLFMPINKQISGLQVAANINENFKIGASGAVVRGKFNNFRFTAIEGNQGPYKLFGANNEAVILIIEGSERVFVNGIQIKRGENKDYIINYNLGEIIFNTTFPITNDMRIVVEFQYAERNYTRFVTFEEASYKSEKFAISGFFYSENDAKNQPLQQSLTNEQKEILANAGNNTEEMTAESAFIDTFDDNKILYKKIVQGASEIFEYSTNPSDELYFVSFSNVGQNNGDYQLDRTTAIGSIFVFVGVNQGDFSPIVKLIPPNKFQTFVVKSDFAPSEKTKLNTEIAISNNDKNLFSSIDDTKNVAVAATIGWQQTYIDKNWQLKSNLKHQFVQRNFQTIQRWEPIEFNREWNILTNLPTKNFFQSEIVLQKKEQHFLLYKYENLQYTGAFKGNKNEIQAKFNLKNTTFSGKGSFLTNTSTLEDNSFYIAKAQLEHRFQKSWIGSFVNFENNSRKNINTNEFVNTSHRFKEYEGYFGIGDTTAIFAKFGVNYRTNDSIKSNQFAEINNRKTFYVDSKLIKNKNTNLSIFANYRITENSFTEDEKTLNSRVVFSQKLFDNFINLSTIYETSSGNVARQDFVYVKTEPGLGFYTWIDYNNDGIQDFNEFEIAQFQDQAEYLRLPKPNLRFLATQRASFKQTLTLNPKNWAVKSGLKKLISHFYNSTFLTVENEQKRTGNTFQLNPFDINSDALIGLNYNFKNSLFYHKDLQNHSVTFTFGDSRLKQQYFIGNQENTISLHQLDYAHKFANFWLIDVTGKLTNNDLTTENFDDRNYEINSYEIEPKISFLYSQNNRFSAFYHFKNKQNNIQNLEQLQQQKFGLEYFYLGENSNQISANVTLFLNDFTGNANSPVAYQMLEGLQAGKNYTWNVLFNKKLNSFLNLQLNYLGRKSENSKTIHTGNVQLRAIF</sequence>
<dbReference type="RefSeq" id="WP_105046456.1">
    <property type="nucleotide sequence ID" value="NZ_CP150662.1"/>
</dbReference>
<reference evidence="1 2" key="1">
    <citation type="submission" date="2016-12" db="EMBL/GenBank/DDBJ databases">
        <title>Trade-off between light-utilization and light-protection in marine flavobacteria.</title>
        <authorList>
            <person name="Kumagai Y."/>
            <person name="Yoshizawa S."/>
            <person name="Kogure K."/>
            <person name="Iwasaki W."/>
        </authorList>
    </citation>
    <scope>NUCLEOTIDE SEQUENCE [LARGE SCALE GENOMIC DNA]</scope>
    <source>
        <strain evidence="1 2">KCTC 22729</strain>
    </source>
</reference>
<organism evidence="1 2">
    <name type="scientific">Polaribacter gangjinensis</name>
    <dbReference type="NCBI Taxonomy" id="574710"/>
    <lineage>
        <taxon>Bacteria</taxon>
        <taxon>Pseudomonadati</taxon>
        <taxon>Bacteroidota</taxon>
        <taxon>Flavobacteriia</taxon>
        <taxon>Flavobacteriales</taxon>
        <taxon>Flavobacteriaceae</taxon>
    </lineage>
</organism>
<dbReference type="EMBL" id="MSCL01000001">
    <property type="protein sequence ID" value="PQJ75316.1"/>
    <property type="molecule type" value="Genomic_DNA"/>
</dbReference>
<comment type="caution">
    <text evidence="1">The sequence shown here is derived from an EMBL/GenBank/DDBJ whole genome shotgun (WGS) entry which is preliminary data.</text>
</comment>